<reference evidence="9 10" key="1">
    <citation type="journal article" date="2016" name="Genome Announc.">
        <title>Complete Genome Sequences of Aerococcus christensenii CCUG 28831T, Aerococcus sanguinicola CCUG 43001T, Aerococcus urinae CCUG 36881T, Aerococcus urinaeequi CCUG 28094T, Aerococcus urinaehominis CCUG 42038 BT, and Aerococcus viridans CCUG 4311T.</title>
        <authorList>
            <person name="Carkaci D."/>
            <person name="Dargis R."/>
            <person name="Nielsen X.C."/>
            <person name="Skovgaard O."/>
            <person name="Fuursted K."/>
            <person name="Christensen J.J."/>
        </authorList>
    </citation>
    <scope>NUCLEOTIDE SEQUENCE [LARGE SCALE GENOMIC DNA]</scope>
    <source>
        <strain evidence="9 10">CCUG42038B</strain>
    </source>
</reference>
<reference evidence="10" key="2">
    <citation type="submission" date="2016-01" db="EMBL/GenBank/DDBJ databases">
        <title>Six Aerococcus type strain genome sequencing and assembly using PacBio and Illumina Hiseq.</title>
        <authorList>
            <person name="Carkaci D."/>
            <person name="Dargis R."/>
            <person name="Nielsen X.C."/>
            <person name="Skovgaard O."/>
            <person name="Fuursted K."/>
            <person name="Christensen J.J."/>
        </authorList>
    </citation>
    <scope>NUCLEOTIDE SEQUENCE [LARGE SCALE GENOMIC DNA]</scope>
    <source>
        <strain evidence="10">CCUG42038B</strain>
    </source>
</reference>
<protein>
    <recommendedName>
        <fullName evidence="7">Phosphate-specific transport system accessory protein PhoU</fullName>
    </recommendedName>
</protein>
<dbReference type="GO" id="GO:0045936">
    <property type="term" value="P:negative regulation of phosphate metabolic process"/>
    <property type="evidence" value="ECO:0007669"/>
    <property type="project" value="InterPro"/>
</dbReference>
<evidence type="ECO:0000256" key="5">
    <source>
        <dbReference type="ARBA" id="ARBA00022490"/>
    </source>
</evidence>
<comment type="similarity">
    <text evidence="2 7">Belongs to the PhoU family.</text>
</comment>
<dbReference type="KEGG" id="auh:AWM75_05765"/>
<dbReference type="OrthoDB" id="9814256at2"/>
<keyword evidence="6 7" id="KW-0592">Phosphate transport</keyword>
<dbReference type="PIRSF" id="PIRSF003107">
    <property type="entry name" value="PhoU"/>
    <property type="match status" value="1"/>
</dbReference>
<gene>
    <name evidence="9" type="ORF">AWM75_05765</name>
</gene>
<sequence>MSNLRRNFDLQLEEINEKFQTMGLQALDAVRKANTALINRDKELAQDVITSDVEINLLEESIEKQTTQVIALQQPVVYDLRLVIAVLKASSDLERIGDHAVSIAKRITDYRGRDRVGQIEEAIENMANTVSEIGKETVNAFVNQDEKAAIAIAKRDSEVDEAYHEIFKMVVKGLEEDDESIEAGLAYISIIANLERIGDYLTNICERTVYMVTGQNVELN</sequence>
<dbReference type="GO" id="GO:0005737">
    <property type="term" value="C:cytoplasm"/>
    <property type="evidence" value="ECO:0007669"/>
    <property type="project" value="UniProtKB-SubCell"/>
</dbReference>
<feature type="domain" description="PhoU" evidence="8">
    <location>
        <begin position="21"/>
        <end position="107"/>
    </location>
</feature>
<proteinExistence type="inferred from homology"/>
<dbReference type="EMBL" id="CP014163">
    <property type="protein sequence ID" value="AMB99533.1"/>
    <property type="molecule type" value="Genomic_DNA"/>
</dbReference>
<organism evidence="9 10">
    <name type="scientific">Aerococcus urinaehominis</name>
    <dbReference type="NCBI Taxonomy" id="128944"/>
    <lineage>
        <taxon>Bacteria</taxon>
        <taxon>Bacillati</taxon>
        <taxon>Bacillota</taxon>
        <taxon>Bacilli</taxon>
        <taxon>Lactobacillales</taxon>
        <taxon>Aerococcaceae</taxon>
        <taxon>Aerococcus</taxon>
    </lineage>
</organism>
<dbReference type="SUPFAM" id="SSF109755">
    <property type="entry name" value="PhoU-like"/>
    <property type="match status" value="1"/>
</dbReference>
<feature type="domain" description="PhoU" evidence="8">
    <location>
        <begin position="123"/>
        <end position="208"/>
    </location>
</feature>
<evidence type="ECO:0000313" key="10">
    <source>
        <dbReference type="Proteomes" id="UP000062260"/>
    </source>
</evidence>
<dbReference type="PANTHER" id="PTHR42930:SF3">
    <property type="entry name" value="PHOSPHATE-SPECIFIC TRANSPORT SYSTEM ACCESSORY PROTEIN PHOU"/>
    <property type="match status" value="1"/>
</dbReference>
<evidence type="ECO:0000256" key="4">
    <source>
        <dbReference type="ARBA" id="ARBA00022448"/>
    </source>
</evidence>
<dbReference type="RefSeq" id="WP_067979489.1">
    <property type="nucleotide sequence ID" value="NZ_CP014163.1"/>
</dbReference>
<comment type="subcellular location">
    <subcellularLocation>
        <location evidence="1 7">Cytoplasm</location>
    </subcellularLocation>
</comment>
<keyword evidence="4 7" id="KW-0813">Transport</keyword>
<dbReference type="Proteomes" id="UP000062260">
    <property type="component" value="Chromosome"/>
</dbReference>
<dbReference type="Pfam" id="PF01895">
    <property type="entry name" value="PhoU"/>
    <property type="match status" value="2"/>
</dbReference>
<evidence type="ECO:0000256" key="6">
    <source>
        <dbReference type="ARBA" id="ARBA00022592"/>
    </source>
</evidence>
<dbReference type="PANTHER" id="PTHR42930">
    <property type="entry name" value="PHOSPHATE-SPECIFIC TRANSPORT SYSTEM ACCESSORY PROTEIN PHOU"/>
    <property type="match status" value="1"/>
</dbReference>
<comment type="subunit">
    <text evidence="3 7">Homodimer.</text>
</comment>
<name>A0A120IAY3_9LACT</name>
<dbReference type="Gene3D" id="1.20.58.220">
    <property type="entry name" value="Phosphate transport system protein phou homolog 2, domain 2"/>
    <property type="match status" value="1"/>
</dbReference>
<dbReference type="FunFam" id="1.20.58.220:FF:000004">
    <property type="entry name" value="Phosphate-specific transport system accessory protein PhoU"/>
    <property type="match status" value="1"/>
</dbReference>
<accession>A0A120IAY3</accession>
<dbReference type="InterPro" id="IPR028366">
    <property type="entry name" value="PhoU"/>
</dbReference>
<dbReference type="GO" id="GO:0006817">
    <property type="term" value="P:phosphate ion transport"/>
    <property type="evidence" value="ECO:0007669"/>
    <property type="project" value="UniProtKB-KW"/>
</dbReference>
<dbReference type="GO" id="GO:0030643">
    <property type="term" value="P:intracellular phosphate ion homeostasis"/>
    <property type="evidence" value="ECO:0007669"/>
    <property type="project" value="InterPro"/>
</dbReference>
<comment type="function">
    <text evidence="7">Plays a role in the regulation of phosphate uptake.</text>
</comment>
<evidence type="ECO:0000256" key="1">
    <source>
        <dbReference type="ARBA" id="ARBA00004496"/>
    </source>
</evidence>
<evidence type="ECO:0000256" key="2">
    <source>
        <dbReference type="ARBA" id="ARBA00008107"/>
    </source>
</evidence>
<dbReference type="AlphaFoldDB" id="A0A120IAY3"/>
<evidence type="ECO:0000259" key="8">
    <source>
        <dbReference type="Pfam" id="PF01895"/>
    </source>
</evidence>
<dbReference type="InterPro" id="IPR038078">
    <property type="entry name" value="PhoU-like_sf"/>
</dbReference>
<dbReference type="NCBIfam" id="TIGR02135">
    <property type="entry name" value="phoU_full"/>
    <property type="match status" value="1"/>
</dbReference>
<evidence type="ECO:0000313" key="9">
    <source>
        <dbReference type="EMBL" id="AMB99533.1"/>
    </source>
</evidence>
<dbReference type="InterPro" id="IPR026022">
    <property type="entry name" value="PhoU_dom"/>
</dbReference>
<keyword evidence="10" id="KW-1185">Reference proteome</keyword>
<dbReference type="STRING" id="128944.AWM75_05765"/>
<keyword evidence="5 7" id="KW-0963">Cytoplasm</keyword>
<evidence type="ECO:0000256" key="7">
    <source>
        <dbReference type="PIRNR" id="PIRNR003107"/>
    </source>
</evidence>
<evidence type="ECO:0000256" key="3">
    <source>
        <dbReference type="ARBA" id="ARBA00011738"/>
    </source>
</evidence>